<proteinExistence type="predicted"/>
<sequence>MAPCITAHHHHKSLETIELKSTGLRREALALGFNSLTTLELRGCWFSHSLRETVDPFGDIPCLNNLKLIECKSSKRYLLKVSGLQLLHLEIQKKTWDKEEIEVFAPKLESFSYKGWILQLVKLSLPTLDCANIRMGWCGIQPWREQSIAKQEEQRYMKLLRELHNATSLNLRFDKLGGRYPWEKHLFPFTRMKPLMEREGSPFTRLRTLRVQYPQEPPDTPYQVIRYFMEGSPNTEDKFVKFERKVK</sequence>
<accession>A0AAV0GUE5</accession>
<gene>
    <name evidence="1" type="ORF">LITE_LOCUS808</name>
</gene>
<dbReference type="Proteomes" id="UP001154282">
    <property type="component" value="Unassembled WGS sequence"/>
</dbReference>
<organism evidence="1 2">
    <name type="scientific">Linum tenue</name>
    <dbReference type="NCBI Taxonomy" id="586396"/>
    <lineage>
        <taxon>Eukaryota</taxon>
        <taxon>Viridiplantae</taxon>
        <taxon>Streptophyta</taxon>
        <taxon>Embryophyta</taxon>
        <taxon>Tracheophyta</taxon>
        <taxon>Spermatophyta</taxon>
        <taxon>Magnoliopsida</taxon>
        <taxon>eudicotyledons</taxon>
        <taxon>Gunneridae</taxon>
        <taxon>Pentapetalae</taxon>
        <taxon>rosids</taxon>
        <taxon>fabids</taxon>
        <taxon>Malpighiales</taxon>
        <taxon>Linaceae</taxon>
        <taxon>Linum</taxon>
    </lineage>
</organism>
<dbReference type="PANTHER" id="PTHR34223:SF51">
    <property type="entry name" value="OS06G0556300 PROTEIN"/>
    <property type="match status" value="1"/>
</dbReference>
<evidence type="ECO:0000313" key="2">
    <source>
        <dbReference type="Proteomes" id="UP001154282"/>
    </source>
</evidence>
<keyword evidence="2" id="KW-1185">Reference proteome</keyword>
<protein>
    <submittedName>
        <fullName evidence="1">Uncharacterized protein</fullName>
    </submittedName>
</protein>
<comment type="caution">
    <text evidence="1">The sequence shown here is derived from an EMBL/GenBank/DDBJ whole genome shotgun (WGS) entry which is preliminary data.</text>
</comment>
<name>A0AAV0GUE5_9ROSI</name>
<dbReference type="AlphaFoldDB" id="A0AAV0GUE5"/>
<dbReference type="InterPro" id="IPR053197">
    <property type="entry name" value="F-box_SCFL_complex_component"/>
</dbReference>
<dbReference type="EMBL" id="CAMGYJ010000002">
    <property type="protein sequence ID" value="CAI0375983.1"/>
    <property type="molecule type" value="Genomic_DNA"/>
</dbReference>
<dbReference type="PANTHER" id="PTHR34223">
    <property type="entry name" value="OS11G0201299 PROTEIN"/>
    <property type="match status" value="1"/>
</dbReference>
<evidence type="ECO:0000313" key="1">
    <source>
        <dbReference type="EMBL" id="CAI0375983.1"/>
    </source>
</evidence>
<reference evidence="1" key="1">
    <citation type="submission" date="2022-08" db="EMBL/GenBank/DDBJ databases">
        <authorList>
            <person name="Gutierrez-Valencia J."/>
        </authorList>
    </citation>
    <scope>NUCLEOTIDE SEQUENCE</scope>
</reference>